<evidence type="ECO:0000313" key="4">
    <source>
        <dbReference type="Proteomes" id="UP000663877"/>
    </source>
</evidence>
<accession>A0A814HEX9</accession>
<keyword evidence="3" id="KW-1185">Reference proteome</keyword>
<dbReference type="EMBL" id="CAJNOM010000823">
    <property type="protein sequence ID" value="CAF1568022.1"/>
    <property type="molecule type" value="Genomic_DNA"/>
</dbReference>
<dbReference type="SUPFAM" id="SSF50952">
    <property type="entry name" value="Soluble quinoprotein glucose dehydrogenase"/>
    <property type="match status" value="1"/>
</dbReference>
<dbReference type="AlphaFoldDB" id="A0A814HEX9"/>
<evidence type="ECO:0000313" key="2">
    <source>
        <dbReference type="EMBL" id="CAF1568022.1"/>
    </source>
</evidence>
<sequence length="382" mass="42427">MFIIGQLLIYASVKSLSVGRVTGARFTSLNRLNVGSMWLSTFNSWYECMCSVISMNLSSTALALNMYQNGSCQLFVSLPLTYTMETNQNSTLILLQELPPKNLAPCCSNISWLIGKMNSSQQASGNISKPNFVFIDDNDYLVSAVYKGAVIQFNRTTLNIIRSATFGNDTMSINYHNGLYYVADCPSSCNIYVVSSKNLSVVANFSLSSNIIREIIFIRNSSLMVVASNGKNQTLFLNVLSLSNYTSSTPSYISVNRPCGLYAVNDSFIYIGSWYSTTTLTPVSTLTYSNNTWSLSTLPNTTPNGTQKIFQTTIDSCGRLWVAINGYGIKIYDPWGYTLLYSWQVTTGMDGFHLTDNYELFIADFSANKILHFNPNIDQCTS</sequence>
<gene>
    <name evidence="1" type="ORF">BJG266_LOCUS16355</name>
    <name evidence="2" type="ORF">QVE165_LOCUS48524</name>
</gene>
<dbReference type="OrthoDB" id="10006258at2759"/>
<proteinExistence type="predicted"/>
<dbReference type="EMBL" id="CAJNOI010000075">
    <property type="protein sequence ID" value="CAF1008935.1"/>
    <property type="molecule type" value="Genomic_DNA"/>
</dbReference>
<evidence type="ECO:0000313" key="1">
    <source>
        <dbReference type="EMBL" id="CAF1008935.1"/>
    </source>
</evidence>
<dbReference type="Proteomes" id="UP000663832">
    <property type="component" value="Unassembled WGS sequence"/>
</dbReference>
<reference evidence="1" key="1">
    <citation type="submission" date="2021-02" db="EMBL/GenBank/DDBJ databases">
        <authorList>
            <person name="Nowell W R."/>
        </authorList>
    </citation>
    <scope>NUCLEOTIDE SEQUENCE</scope>
</reference>
<protein>
    <submittedName>
        <fullName evidence="1">Uncharacterized protein</fullName>
    </submittedName>
</protein>
<comment type="caution">
    <text evidence="1">The sequence shown here is derived from an EMBL/GenBank/DDBJ whole genome shotgun (WGS) entry which is preliminary data.</text>
</comment>
<evidence type="ECO:0000313" key="3">
    <source>
        <dbReference type="Proteomes" id="UP000663832"/>
    </source>
</evidence>
<dbReference type="Proteomes" id="UP000663877">
    <property type="component" value="Unassembled WGS sequence"/>
</dbReference>
<dbReference type="InterPro" id="IPR011041">
    <property type="entry name" value="Quinoprot_gluc/sorb_DH_b-prop"/>
</dbReference>
<organism evidence="1 4">
    <name type="scientific">Adineta steineri</name>
    <dbReference type="NCBI Taxonomy" id="433720"/>
    <lineage>
        <taxon>Eukaryota</taxon>
        <taxon>Metazoa</taxon>
        <taxon>Spiralia</taxon>
        <taxon>Gnathifera</taxon>
        <taxon>Rotifera</taxon>
        <taxon>Eurotatoria</taxon>
        <taxon>Bdelloidea</taxon>
        <taxon>Adinetida</taxon>
        <taxon>Adinetidae</taxon>
        <taxon>Adineta</taxon>
    </lineage>
</organism>
<name>A0A814HEX9_9BILA</name>